<organism evidence="1 2">
    <name type="scientific">Hanseniaspora valbyensis NRRL Y-1626</name>
    <dbReference type="NCBI Taxonomy" id="766949"/>
    <lineage>
        <taxon>Eukaryota</taxon>
        <taxon>Fungi</taxon>
        <taxon>Dikarya</taxon>
        <taxon>Ascomycota</taxon>
        <taxon>Saccharomycotina</taxon>
        <taxon>Saccharomycetes</taxon>
        <taxon>Saccharomycodales</taxon>
        <taxon>Saccharomycodaceae</taxon>
        <taxon>Hanseniaspora</taxon>
    </lineage>
</organism>
<dbReference type="EMBL" id="LXPE01000009">
    <property type="protein sequence ID" value="OBA27287.1"/>
    <property type="molecule type" value="Genomic_DNA"/>
</dbReference>
<sequence>MILTQSTIPEVVDSYFSQALFERQKSLKLWSNHLQENPIEAKSPKDGEYLGPPDLVQVYKYIPDPSDTTATTTSDTHNPTSVSPVDYLVKLKKKNELTTHFYTIGIDNSDPNSIASYLKLVKDAIENVDIEENEKLKGQLWFGEQKKFKVGWIEYVTYDPFTYIDVHVKMYFSGKITTYYTDFGCDFIDDLKFGKFDIAPDSKYFKIKDEYWNNSFMGGVIRLLAHLNSDQYGTEANSIVECKIYNPLVFNEINNIGEMFILNFKRVFNYGYLTGSPSQFMNTTILNNYLVYSFIEVVSLTEKYDLAFKIVDNIIADCKKNNLKKKLNCLKIKLLFKQGKKLNCLELIVTELKLLNDLTLNNLEVIMDYYTELLQLQISIMFELIDEENVTDSEILKNIDIKDIIELAEHLARVQPHEVMPWVLLTKCLIKNNEIEKALLALNNAPLEQLKDTFVLLRSDFKNILTNQEVHLPLPTDVVVEEITGLSSDDVLGEKEKVDPILRDLPGNNLKKCYNLCYTLLVEMVERVSWDRLLDIRSEVFIMDEEYAPITGKLSDDNLPLRQKRICSRWLDSMFMIVYKDLKYFNKWQIQLMKLTNSEVVDPDVDHATHFASFQGSCFEYELLGSLSLRLNKKGESKFAYEQALSLRFSGISSRNLVPLLFRERSALVEKGFNNNFSTETVVKMINNVDSQILKHLVDLTVWRHRWYMDFSVFIVDSFKKLIHLYGGVEKWDLIYNEIKEQYNVTTADLIKEQVLNFD</sequence>
<protein>
    <submittedName>
        <fullName evidence="1">Chaps-domain-containing protein</fullName>
    </submittedName>
</protein>
<dbReference type="Pfam" id="PF09295">
    <property type="entry name" value="ChAPs"/>
    <property type="match status" value="1"/>
</dbReference>
<dbReference type="OrthoDB" id="434695at2759"/>
<accession>A0A1B7TEX7</accession>
<dbReference type="Proteomes" id="UP000092321">
    <property type="component" value="Unassembled WGS sequence"/>
</dbReference>
<proteinExistence type="predicted"/>
<evidence type="ECO:0000313" key="2">
    <source>
        <dbReference type="Proteomes" id="UP000092321"/>
    </source>
</evidence>
<dbReference type="AlphaFoldDB" id="A0A1B7TEX7"/>
<dbReference type="Gene3D" id="1.25.40.10">
    <property type="entry name" value="Tetratricopeptide repeat domain"/>
    <property type="match status" value="1"/>
</dbReference>
<dbReference type="PANTHER" id="PTHR31975">
    <property type="entry name" value="BUD SITE SELECTION PROTEIN 7-RELATED"/>
    <property type="match status" value="1"/>
</dbReference>
<gene>
    <name evidence="1" type="ORF">HANVADRAFT_58800</name>
</gene>
<dbReference type="InterPro" id="IPR015374">
    <property type="entry name" value="ChAPs"/>
</dbReference>
<comment type="caution">
    <text evidence="1">The sequence shown here is derived from an EMBL/GenBank/DDBJ whole genome shotgun (WGS) entry which is preliminary data.</text>
</comment>
<name>A0A1B7TEX7_9ASCO</name>
<keyword evidence="2" id="KW-1185">Reference proteome</keyword>
<dbReference type="PANTHER" id="PTHR31975:SF1">
    <property type="entry name" value="BUD SITE SELECTION PROTEIN 7-RELATED"/>
    <property type="match status" value="1"/>
</dbReference>
<dbReference type="GO" id="GO:0034044">
    <property type="term" value="C:exomer complex"/>
    <property type="evidence" value="ECO:0007669"/>
    <property type="project" value="TreeGrafter"/>
</dbReference>
<reference evidence="2" key="1">
    <citation type="journal article" date="2016" name="Proc. Natl. Acad. Sci. U.S.A.">
        <title>Comparative genomics of biotechnologically important yeasts.</title>
        <authorList>
            <person name="Riley R."/>
            <person name="Haridas S."/>
            <person name="Wolfe K.H."/>
            <person name="Lopes M.R."/>
            <person name="Hittinger C.T."/>
            <person name="Goeker M."/>
            <person name="Salamov A.A."/>
            <person name="Wisecaver J.H."/>
            <person name="Long T.M."/>
            <person name="Calvey C.H."/>
            <person name="Aerts A.L."/>
            <person name="Barry K.W."/>
            <person name="Choi C."/>
            <person name="Clum A."/>
            <person name="Coughlan A.Y."/>
            <person name="Deshpande S."/>
            <person name="Douglass A.P."/>
            <person name="Hanson S.J."/>
            <person name="Klenk H.-P."/>
            <person name="LaButti K.M."/>
            <person name="Lapidus A."/>
            <person name="Lindquist E.A."/>
            <person name="Lipzen A.M."/>
            <person name="Meier-Kolthoff J.P."/>
            <person name="Ohm R.A."/>
            <person name="Otillar R.P."/>
            <person name="Pangilinan J.L."/>
            <person name="Peng Y."/>
            <person name="Rokas A."/>
            <person name="Rosa C.A."/>
            <person name="Scheuner C."/>
            <person name="Sibirny A.A."/>
            <person name="Slot J.C."/>
            <person name="Stielow J.B."/>
            <person name="Sun H."/>
            <person name="Kurtzman C.P."/>
            <person name="Blackwell M."/>
            <person name="Grigoriev I.V."/>
            <person name="Jeffries T.W."/>
        </authorList>
    </citation>
    <scope>NUCLEOTIDE SEQUENCE [LARGE SCALE GENOMIC DNA]</scope>
    <source>
        <strain evidence="2">NRRL Y-1626</strain>
    </source>
</reference>
<dbReference type="GO" id="GO:0006893">
    <property type="term" value="P:Golgi to plasma membrane transport"/>
    <property type="evidence" value="ECO:0007669"/>
    <property type="project" value="UniProtKB-ARBA"/>
</dbReference>
<dbReference type="InterPro" id="IPR011990">
    <property type="entry name" value="TPR-like_helical_dom_sf"/>
</dbReference>
<evidence type="ECO:0000313" key="1">
    <source>
        <dbReference type="EMBL" id="OBA27287.1"/>
    </source>
</evidence>